<reference evidence="3" key="1">
    <citation type="submission" date="2016-10" db="EMBL/GenBank/DDBJ databases">
        <authorList>
            <person name="Varghese N."/>
            <person name="Submissions S."/>
        </authorList>
    </citation>
    <scope>NUCLEOTIDE SEQUENCE [LARGE SCALE GENOMIC DNA]</scope>
    <source>
        <strain evidence="3">DSM 22127</strain>
    </source>
</reference>
<dbReference type="OrthoDB" id="9776455at2"/>
<evidence type="ECO:0000313" key="2">
    <source>
        <dbReference type="EMBL" id="SDT13527.1"/>
    </source>
</evidence>
<dbReference type="SUPFAM" id="SSF51556">
    <property type="entry name" value="Metallo-dependent hydrolases"/>
    <property type="match status" value="1"/>
</dbReference>
<dbReference type="PANTHER" id="PTHR43135:SF3">
    <property type="entry name" value="ALPHA-D-RIBOSE 1-METHYLPHOSPHONATE 5-TRIPHOSPHATE DIPHOSPHATASE"/>
    <property type="match status" value="1"/>
</dbReference>
<protein>
    <submittedName>
        <fullName evidence="2">Imidazolonepropionase</fullName>
    </submittedName>
</protein>
<sequence>MTRILFSGGQVYDGTTAPAAPGDVVVEDGRVVEVGTDLDGDEVVDCTGGFVSPGFFDCHVHVTLDAPSVMQIIETPFSLQFYAAAANLAATLATGVTTVRDAGGADLGIRTAVERGLVAGPRMQLSIIMLSQTGGHGDDWGVCGGDVPFFVPHPGRPSGVVDGPDEVRRRVREIIRAGADVIKVATTGGVLSPHDDPRHAHFRDDEIAVMVAEATAAGISVMAHAQGAEGIKAAVRNGVRSIEHGIFLDDEAIDLMLERDAWLVPTLHAPRAVIRAAEAGLPLPAAVVAKAHDVSLAHADSVRRAHEAGVRIAMGTDCGVGPHGTNLEELGLMVDAGLSPLAALHATTGSAAELLGVRRDRGTLEPGARADLVVVDGDPGDVSGLRERVRSVHLDGRRVDDRMPPRDVRPAAPDE</sequence>
<dbReference type="Gene3D" id="3.20.20.140">
    <property type="entry name" value="Metal-dependent hydrolases"/>
    <property type="match status" value="1"/>
</dbReference>
<evidence type="ECO:0000259" key="1">
    <source>
        <dbReference type="Pfam" id="PF01979"/>
    </source>
</evidence>
<feature type="domain" description="Amidohydrolase-related" evidence="1">
    <location>
        <begin position="50"/>
        <end position="379"/>
    </location>
</feature>
<dbReference type="AlphaFoldDB" id="A0A1H1XWB1"/>
<dbReference type="PANTHER" id="PTHR43135">
    <property type="entry name" value="ALPHA-D-RIBOSE 1-METHYLPHOSPHONATE 5-TRIPHOSPHATE DIPHOSPHATASE"/>
    <property type="match status" value="1"/>
</dbReference>
<dbReference type="STRING" id="642780.SAMN04488570_3624"/>
<dbReference type="CDD" id="cd01299">
    <property type="entry name" value="Met_dep_hydrolase_A"/>
    <property type="match status" value="1"/>
</dbReference>
<dbReference type="InterPro" id="IPR051781">
    <property type="entry name" value="Metallo-dep_Hydrolase"/>
</dbReference>
<accession>A0A1H1XWB1</accession>
<dbReference type="InterPro" id="IPR057744">
    <property type="entry name" value="OTAase-like"/>
</dbReference>
<evidence type="ECO:0000313" key="3">
    <source>
        <dbReference type="Proteomes" id="UP000198859"/>
    </source>
</evidence>
<dbReference type="RefSeq" id="WP_091732596.1">
    <property type="nucleotide sequence ID" value="NZ_LT629757.1"/>
</dbReference>
<organism evidence="2 3">
    <name type="scientific">Nocardioides scoriae</name>
    <dbReference type="NCBI Taxonomy" id="642780"/>
    <lineage>
        <taxon>Bacteria</taxon>
        <taxon>Bacillati</taxon>
        <taxon>Actinomycetota</taxon>
        <taxon>Actinomycetes</taxon>
        <taxon>Propionibacteriales</taxon>
        <taxon>Nocardioidaceae</taxon>
        <taxon>Nocardioides</taxon>
    </lineage>
</organism>
<dbReference type="SUPFAM" id="SSF51338">
    <property type="entry name" value="Composite domain of metallo-dependent hydrolases"/>
    <property type="match status" value="1"/>
</dbReference>
<dbReference type="InterPro" id="IPR011059">
    <property type="entry name" value="Metal-dep_hydrolase_composite"/>
</dbReference>
<keyword evidence="3" id="KW-1185">Reference proteome</keyword>
<dbReference type="Pfam" id="PF01979">
    <property type="entry name" value="Amidohydro_1"/>
    <property type="match status" value="1"/>
</dbReference>
<dbReference type="EMBL" id="LT629757">
    <property type="protein sequence ID" value="SDT13527.1"/>
    <property type="molecule type" value="Genomic_DNA"/>
</dbReference>
<proteinExistence type="predicted"/>
<dbReference type="Gene3D" id="2.30.40.10">
    <property type="entry name" value="Urease, subunit C, domain 1"/>
    <property type="match status" value="1"/>
</dbReference>
<dbReference type="InterPro" id="IPR006680">
    <property type="entry name" value="Amidohydro-rel"/>
</dbReference>
<dbReference type="GO" id="GO:0016810">
    <property type="term" value="F:hydrolase activity, acting on carbon-nitrogen (but not peptide) bonds"/>
    <property type="evidence" value="ECO:0007669"/>
    <property type="project" value="InterPro"/>
</dbReference>
<dbReference type="InterPro" id="IPR032466">
    <property type="entry name" value="Metal_Hydrolase"/>
</dbReference>
<name>A0A1H1XWB1_9ACTN</name>
<dbReference type="Proteomes" id="UP000198859">
    <property type="component" value="Chromosome I"/>
</dbReference>
<gene>
    <name evidence="2" type="ORF">SAMN04488570_3624</name>
</gene>